<evidence type="ECO:0000313" key="11">
    <source>
        <dbReference type="Proteomes" id="UP001153555"/>
    </source>
</evidence>
<dbReference type="GO" id="GO:0042054">
    <property type="term" value="F:histone methyltransferase activity"/>
    <property type="evidence" value="ECO:0007669"/>
    <property type="project" value="InterPro"/>
</dbReference>
<dbReference type="PROSITE" id="PS50280">
    <property type="entry name" value="SET"/>
    <property type="match status" value="1"/>
</dbReference>
<keyword evidence="2" id="KW-0158">Chromosome</keyword>
<dbReference type="GO" id="GO:0005634">
    <property type="term" value="C:nucleus"/>
    <property type="evidence" value="ECO:0007669"/>
    <property type="project" value="UniProtKB-SubCell"/>
</dbReference>
<dbReference type="PROSITE" id="PS50890">
    <property type="entry name" value="PUA"/>
    <property type="match status" value="1"/>
</dbReference>
<dbReference type="InterPro" id="IPR025794">
    <property type="entry name" value="H3-K9-MeTrfase_plant"/>
</dbReference>
<feature type="region of interest" description="Disordered" evidence="6">
    <location>
        <begin position="78"/>
        <end position="100"/>
    </location>
</feature>
<dbReference type="Gene3D" id="2.30.280.10">
    <property type="entry name" value="SRA-YDG"/>
    <property type="match status" value="1"/>
</dbReference>
<dbReference type="SMART" id="SM00466">
    <property type="entry name" value="SRA"/>
    <property type="match status" value="1"/>
</dbReference>
<dbReference type="InterPro" id="IPR003105">
    <property type="entry name" value="SRA_YDG"/>
</dbReference>
<dbReference type="InterPro" id="IPR001214">
    <property type="entry name" value="SET_dom"/>
</dbReference>
<dbReference type="Pfam" id="PF02182">
    <property type="entry name" value="SAD_SRA"/>
    <property type="match status" value="1"/>
</dbReference>
<organism evidence="10 11">
    <name type="scientific">Striga hermonthica</name>
    <name type="common">Purple witchweed</name>
    <name type="synonym">Buchnera hermonthica</name>
    <dbReference type="NCBI Taxonomy" id="68872"/>
    <lineage>
        <taxon>Eukaryota</taxon>
        <taxon>Viridiplantae</taxon>
        <taxon>Streptophyta</taxon>
        <taxon>Embryophyta</taxon>
        <taxon>Tracheophyta</taxon>
        <taxon>Spermatophyta</taxon>
        <taxon>Magnoliopsida</taxon>
        <taxon>eudicotyledons</taxon>
        <taxon>Gunneridae</taxon>
        <taxon>Pentapetalae</taxon>
        <taxon>asterids</taxon>
        <taxon>lamiids</taxon>
        <taxon>Lamiales</taxon>
        <taxon>Orobanchaceae</taxon>
        <taxon>Buchnereae</taxon>
        <taxon>Striga</taxon>
    </lineage>
</organism>
<dbReference type="Gene3D" id="2.170.270.10">
    <property type="entry name" value="SET domain"/>
    <property type="match status" value="1"/>
</dbReference>
<feature type="domain" description="YDG" evidence="9">
    <location>
        <begin position="209"/>
        <end position="356"/>
    </location>
</feature>
<dbReference type="SMART" id="SM00468">
    <property type="entry name" value="PreSET"/>
    <property type="match status" value="1"/>
</dbReference>
<reference evidence="10" key="1">
    <citation type="submission" date="2019-12" db="EMBL/GenBank/DDBJ databases">
        <authorList>
            <person name="Scholes J."/>
        </authorList>
    </citation>
    <scope>NUCLEOTIDE SEQUENCE</scope>
</reference>
<dbReference type="PANTHER" id="PTHR45660">
    <property type="entry name" value="HISTONE-LYSINE N-METHYLTRANSFERASE SETMAR"/>
    <property type="match status" value="1"/>
</dbReference>
<dbReference type="GO" id="GO:0008270">
    <property type="term" value="F:zinc ion binding"/>
    <property type="evidence" value="ECO:0007669"/>
    <property type="project" value="InterPro"/>
</dbReference>
<dbReference type="Pfam" id="PF00856">
    <property type="entry name" value="SET"/>
    <property type="match status" value="1"/>
</dbReference>
<evidence type="ECO:0000256" key="3">
    <source>
        <dbReference type="ARBA" id="ARBA00022853"/>
    </source>
</evidence>
<dbReference type="AlphaFoldDB" id="A0A9N7NCE2"/>
<dbReference type="InterPro" id="IPR036987">
    <property type="entry name" value="SRA-YDG_sf"/>
</dbReference>
<protein>
    <submittedName>
        <fullName evidence="10">Histone-lysine N-methyltransferase family member SUVH9</fullName>
    </submittedName>
</protein>
<dbReference type="InterPro" id="IPR015947">
    <property type="entry name" value="PUA-like_sf"/>
</dbReference>
<dbReference type="Pfam" id="PF05033">
    <property type="entry name" value="Pre-SET"/>
    <property type="match status" value="1"/>
</dbReference>
<name>A0A9N7NCE2_STRHE</name>
<evidence type="ECO:0000256" key="2">
    <source>
        <dbReference type="ARBA" id="ARBA00022454"/>
    </source>
</evidence>
<keyword evidence="3" id="KW-0156">Chromatin regulator</keyword>
<dbReference type="PROSITE" id="PS51575">
    <property type="entry name" value="SAM_MT43_SUVAR39_2"/>
    <property type="match status" value="1"/>
</dbReference>
<gene>
    <name evidence="10" type="ORF">SHERM_22795</name>
</gene>
<feature type="domain" description="Pre-SET" evidence="8">
    <location>
        <begin position="435"/>
        <end position="493"/>
    </location>
</feature>
<dbReference type="Proteomes" id="UP001153555">
    <property type="component" value="Unassembled WGS sequence"/>
</dbReference>
<keyword evidence="11" id="KW-1185">Reference proteome</keyword>
<dbReference type="PROSITE" id="PS50867">
    <property type="entry name" value="PRE_SET"/>
    <property type="match status" value="1"/>
</dbReference>
<evidence type="ECO:0000256" key="4">
    <source>
        <dbReference type="ARBA" id="ARBA00023242"/>
    </source>
</evidence>
<accession>A0A9N7NCE2</accession>
<dbReference type="GO" id="GO:0003690">
    <property type="term" value="F:double-stranded DNA binding"/>
    <property type="evidence" value="ECO:0007669"/>
    <property type="project" value="TreeGrafter"/>
</dbReference>
<feature type="compositionally biased region" description="Low complexity" evidence="6">
    <location>
        <begin position="15"/>
        <end position="27"/>
    </location>
</feature>
<evidence type="ECO:0000313" key="10">
    <source>
        <dbReference type="EMBL" id="CAA0827100.1"/>
    </source>
</evidence>
<dbReference type="GO" id="GO:0005694">
    <property type="term" value="C:chromosome"/>
    <property type="evidence" value="ECO:0007669"/>
    <property type="project" value="UniProtKB-SubCell"/>
</dbReference>
<dbReference type="SUPFAM" id="SSF88697">
    <property type="entry name" value="PUA domain-like"/>
    <property type="match status" value="1"/>
</dbReference>
<dbReference type="PANTHER" id="PTHR45660:SF3">
    <property type="entry name" value="HISTONE-LYSINE N-METHYLTRANSFERASE FAMILY MEMBER SUVH9"/>
    <property type="match status" value="1"/>
</dbReference>
<evidence type="ECO:0000259" key="8">
    <source>
        <dbReference type="PROSITE" id="PS50867"/>
    </source>
</evidence>
<feature type="region of interest" description="Disordered" evidence="6">
    <location>
        <begin position="1"/>
        <end position="43"/>
    </location>
</feature>
<evidence type="ECO:0000259" key="9">
    <source>
        <dbReference type="PROSITE" id="PS51015"/>
    </source>
</evidence>
<dbReference type="InterPro" id="IPR051357">
    <property type="entry name" value="H3K9_HMTase_SUVAR3-9"/>
</dbReference>
<dbReference type="InterPro" id="IPR046341">
    <property type="entry name" value="SET_dom_sf"/>
</dbReference>
<sequence length="652" mass="73191">MGSTNYTAPFPGRPDLPSTSTSTPTLLVPKIEPKLEPFDESSPYPPSFYHLSSSLPVPTPNKLPLSCDFDRLSDTFLSATSRRKEPRAGSPTGHKTDPNPLAIFSVPDGTEPHLSSAPSPCGVRKCPIRSSEMVRVTDLKPEDSRYFRGSIRRARMIYESLRVFAVAEDERRREVFPNLRKCRTRAHLKAAAVMRERGLWLNRDKRVVGTIPGVEIGDVFFVRIEMCVVGLHGQSQAGIDYVPISQSLNREPIATSIIVSGGYEDGEDAGDVIVYSGHGGQDKNGRQVEHQRLEWGNLAMERSMHYGIEVRVIRGFKYEGSAIGKVYVYDGLYKVVETWFDMGRSGYGIYKFRLVRNENQEEMGSSVMRFAMSLKTRPLESRPVGYMSLDLSGEKENFRVLFFNDVDSNQDPIHYEYLARSVFPPSVYDSGSGGSGCACARGCMEGCLCWVRNGGDFAYHSSGILVRGKPLVFECGPHCQCPPECRNRVTQKGLRNRFEVFRSRETNWKVRSLDLIPAGSFVCEYSGVVLTREQAHLLTMNGDSLIYPDRFGERWREWGNLSEVFADFLPSSYPSLPPLDFSMDVSRMRNLACYISNSTSPNVFVQPVLYDHTNVSFPRLMLFAMENIPPMRELSLDYGVATESTGKLALCN</sequence>
<proteinExistence type="predicted"/>
<evidence type="ECO:0000259" key="7">
    <source>
        <dbReference type="PROSITE" id="PS50280"/>
    </source>
</evidence>
<keyword evidence="4 5" id="KW-0539">Nucleus</keyword>
<evidence type="ECO:0000256" key="5">
    <source>
        <dbReference type="PROSITE-ProRule" id="PRU00358"/>
    </source>
</evidence>
<dbReference type="PROSITE" id="PS51015">
    <property type="entry name" value="YDG"/>
    <property type="match status" value="1"/>
</dbReference>
<evidence type="ECO:0000256" key="1">
    <source>
        <dbReference type="ARBA" id="ARBA00004286"/>
    </source>
</evidence>
<evidence type="ECO:0000256" key="6">
    <source>
        <dbReference type="SAM" id="MobiDB-lite"/>
    </source>
</evidence>
<dbReference type="SUPFAM" id="SSF82199">
    <property type="entry name" value="SET domain"/>
    <property type="match status" value="1"/>
</dbReference>
<feature type="domain" description="SET" evidence="7">
    <location>
        <begin position="496"/>
        <end position="639"/>
    </location>
</feature>
<dbReference type="EMBL" id="CACSLK010027751">
    <property type="protein sequence ID" value="CAA0827100.1"/>
    <property type="molecule type" value="Genomic_DNA"/>
</dbReference>
<comment type="caution">
    <text evidence="10">The sequence shown here is derived from an EMBL/GenBank/DDBJ whole genome shotgun (WGS) entry which is preliminary data.</text>
</comment>
<dbReference type="InterPro" id="IPR007728">
    <property type="entry name" value="Pre-SET_dom"/>
</dbReference>
<comment type="subcellular location">
    <subcellularLocation>
        <location evidence="1">Chromosome</location>
    </subcellularLocation>
    <subcellularLocation>
        <location evidence="5">Nucleus</location>
    </subcellularLocation>
</comment>
<dbReference type="OrthoDB" id="5792673at2759"/>
<dbReference type="SMART" id="SM00317">
    <property type="entry name" value="SET"/>
    <property type="match status" value="1"/>
</dbReference>